<feature type="signal peptide" evidence="2">
    <location>
        <begin position="1"/>
        <end position="21"/>
    </location>
</feature>
<evidence type="ECO:0000256" key="2">
    <source>
        <dbReference type="SAM" id="SignalP"/>
    </source>
</evidence>
<gene>
    <name evidence="3" type="ORF">FHS19_005858</name>
</gene>
<dbReference type="InterPro" id="IPR043751">
    <property type="entry name" value="DUF5696"/>
</dbReference>
<dbReference type="Proteomes" id="UP000517523">
    <property type="component" value="Unassembled WGS sequence"/>
</dbReference>
<evidence type="ECO:0000256" key="1">
    <source>
        <dbReference type="SAM" id="MobiDB-lite"/>
    </source>
</evidence>
<evidence type="ECO:0000313" key="4">
    <source>
        <dbReference type="Proteomes" id="UP000517523"/>
    </source>
</evidence>
<accession>A0A839U0H0</accession>
<dbReference type="Pfam" id="PF18952">
    <property type="entry name" value="DUF5696"/>
    <property type="match status" value="1"/>
</dbReference>
<feature type="region of interest" description="Disordered" evidence="1">
    <location>
        <begin position="30"/>
        <end position="69"/>
    </location>
</feature>
<reference evidence="3 4" key="1">
    <citation type="submission" date="2020-08" db="EMBL/GenBank/DDBJ databases">
        <title>Genomic Encyclopedia of Type Strains, Phase III (KMG-III): the genomes of soil and plant-associated and newly described type strains.</title>
        <authorList>
            <person name="Whitman W."/>
        </authorList>
    </citation>
    <scope>NUCLEOTIDE SEQUENCE [LARGE SCALE GENOMIC DNA]</scope>
    <source>
        <strain evidence="3 4">CECT 5831</strain>
    </source>
</reference>
<feature type="chain" id="PRO_5038896898" evidence="2">
    <location>
        <begin position="22"/>
        <end position="787"/>
    </location>
</feature>
<keyword evidence="2" id="KW-0732">Signal</keyword>
<dbReference type="RefSeq" id="WP_183585654.1">
    <property type="nucleotide sequence ID" value="NZ_JACHXJ010000006.1"/>
</dbReference>
<name>A0A839U0H0_9BACL</name>
<sequence>MTRKHKYAVLSALIAAVIAVSVPYMGRAEPAEPKQGEAGMSGVQAEADDVPGNAEPPGAEQETKDSVKEDVPAAGKAAVQQPAKKVYPVTATRKAVSNAKYTLYDDPKTGNIRIVHNQSKREWLGAPQADRKTTPSNKLYLDSPVHISYTEGSEIVSTYTLKDKELKVEEQKIENGIRFHYEMPSIKLAFAIEYRLRDDGFEVTIPQDSIKESGSAHIVSLELLPFLNAALDEDDGAVLLPDGSGALMRFKKNHPPYYAGYSEPIYGPDAAFRTQSHDEVEANWLHEKPPKENIALPLFGIYRNGTGALGIVTEGEYSAKINATPSGIRNIPFYRTSVEFIYRNDDVVFIGDSGKVPFYQGTMIPGDRKVRYVLSDGKQANYIGMAADYRNYLIEEKGLTPVKMNQPILHLKLFGGIERDEIIGKTFISMTTFEQAKQIIDSYAAKGVTAMDVTFDGWNRHGKYGDQPDHFPVSKPLGGSKGLEDLAGYAKSKGVRLFLSANFVRAFSGSDGISKNKDSVRGMDREVLTAYDYYTSNQYNNPARKFYLLKPERTLKRYIEPQLAQFAGFGVAGVSLDYMGSMLYSDEDRSHETTRAEAAASWRQAMERFKASGAVSVDYGFAYTFGSVDRIDGAPVDSSHFIYADETVPFYQLVMHGLVPYTSSPANLRDDAVYDRLRALEYGAIPTYELTAEETSKLQRTAEDRLLSSAYRDWMDASVQEYEDYSRIAALTMNEQMVNHEKLGAQVFRTTYANGVQVIVNYGSKTVEVDNTKVEALNYAVVEGSAP</sequence>
<dbReference type="AlphaFoldDB" id="A0A839U0H0"/>
<proteinExistence type="predicted"/>
<protein>
    <submittedName>
        <fullName evidence="3">Uncharacterized protein</fullName>
    </submittedName>
</protein>
<comment type="caution">
    <text evidence="3">The sequence shown here is derived from an EMBL/GenBank/DDBJ whole genome shotgun (WGS) entry which is preliminary data.</text>
</comment>
<organism evidence="3 4">
    <name type="scientific">Paenibacillus rhizosphaerae</name>
    <dbReference type="NCBI Taxonomy" id="297318"/>
    <lineage>
        <taxon>Bacteria</taxon>
        <taxon>Bacillati</taxon>
        <taxon>Bacillota</taxon>
        <taxon>Bacilli</taxon>
        <taxon>Bacillales</taxon>
        <taxon>Paenibacillaceae</taxon>
        <taxon>Paenibacillus</taxon>
    </lineage>
</organism>
<evidence type="ECO:0000313" key="3">
    <source>
        <dbReference type="EMBL" id="MBB3131138.1"/>
    </source>
</evidence>
<dbReference type="EMBL" id="JACHXJ010000006">
    <property type="protein sequence ID" value="MBB3131138.1"/>
    <property type="molecule type" value="Genomic_DNA"/>
</dbReference>